<proteinExistence type="predicted"/>
<protein>
    <submittedName>
        <fullName evidence="1">Uncharacterized protein</fullName>
    </submittedName>
</protein>
<organism evidence="1 2">
    <name type="scientific">Phyllobacterium zundukense</name>
    <dbReference type="NCBI Taxonomy" id="1867719"/>
    <lineage>
        <taxon>Bacteria</taxon>
        <taxon>Pseudomonadati</taxon>
        <taxon>Pseudomonadota</taxon>
        <taxon>Alphaproteobacteria</taxon>
        <taxon>Hyphomicrobiales</taxon>
        <taxon>Phyllobacteriaceae</taxon>
        <taxon>Phyllobacterium</taxon>
    </lineage>
</organism>
<sequence length="94" mass="10234">MEPYEIEALIEERIAAVTVPQPVVTPITPFSALWNRRGTLVPVSVVGIRPALSTDSSFEFVVINQEDGLIFCDVASSLEGDLPHPENDNLQEAA</sequence>
<reference evidence="1" key="1">
    <citation type="submission" date="2022-09" db="EMBL/GenBank/DDBJ databases">
        <title>Interaction between co-microsymbionts with complementary sets of symbiotic genes in legume-rhizobium systems.</title>
        <authorList>
            <person name="Safronova V."/>
            <person name="Sazanova A."/>
            <person name="Afonin A."/>
            <person name="Chirak E."/>
        </authorList>
    </citation>
    <scope>NUCLEOTIDE SEQUENCE</scope>
    <source>
        <strain evidence="1">A18/3m</strain>
    </source>
</reference>
<dbReference type="Proteomes" id="UP001061991">
    <property type="component" value="Chromosome"/>
</dbReference>
<keyword evidence="2" id="KW-1185">Reference proteome</keyword>
<dbReference type="EMBL" id="CP104973">
    <property type="protein sequence ID" value="UXN61575.1"/>
    <property type="molecule type" value="Genomic_DNA"/>
</dbReference>
<name>A0ACD4D6U8_9HYPH</name>
<evidence type="ECO:0000313" key="2">
    <source>
        <dbReference type="Proteomes" id="UP001061991"/>
    </source>
</evidence>
<gene>
    <name evidence="1" type="ORF">N8E88_16070</name>
</gene>
<evidence type="ECO:0000313" key="1">
    <source>
        <dbReference type="EMBL" id="UXN61575.1"/>
    </source>
</evidence>
<accession>A0ACD4D6U8</accession>